<protein>
    <recommendedName>
        <fullName evidence="1">Alpha/beta hydrolase fold-3 domain-containing protein</fullName>
    </recommendedName>
</protein>
<dbReference type="Pfam" id="PF07859">
    <property type="entry name" value="Abhydrolase_3"/>
    <property type="match status" value="1"/>
</dbReference>
<dbReference type="GO" id="GO:0016787">
    <property type="term" value="F:hydrolase activity"/>
    <property type="evidence" value="ECO:0007669"/>
    <property type="project" value="InterPro"/>
</dbReference>
<dbReference type="PANTHER" id="PTHR23024">
    <property type="entry name" value="ARYLACETAMIDE DEACETYLASE"/>
    <property type="match status" value="1"/>
</dbReference>
<gene>
    <name evidence="2" type="ORF">KI387_001531</name>
</gene>
<name>A0AA38GUW8_TAXCH</name>
<feature type="non-terminal residue" evidence="2">
    <location>
        <position position="52"/>
    </location>
</feature>
<organism evidence="2 3">
    <name type="scientific">Taxus chinensis</name>
    <name type="common">Chinese yew</name>
    <name type="synonym">Taxus wallichiana var. chinensis</name>
    <dbReference type="NCBI Taxonomy" id="29808"/>
    <lineage>
        <taxon>Eukaryota</taxon>
        <taxon>Viridiplantae</taxon>
        <taxon>Streptophyta</taxon>
        <taxon>Embryophyta</taxon>
        <taxon>Tracheophyta</taxon>
        <taxon>Spermatophyta</taxon>
        <taxon>Pinopsida</taxon>
        <taxon>Pinidae</taxon>
        <taxon>Conifers II</taxon>
        <taxon>Cupressales</taxon>
        <taxon>Taxaceae</taxon>
        <taxon>Taxus</taxon>
    </lineage>
</organism>
<keyword evidence="3" id="KW-1185">Reference proteome</keyword>
<comment type="caution">
    <text evidence="2">The sequence shown here is derived from an EMBL/GenBank/DDBJ whole genome shotgun (WGS) entry which is preliminary data.</text>
</comment>
<feature type="domain" description="Alpha/beta hydrolase fold-3" evidence="1">
    <location>
        <begin position="2"/>
        <end position="49"/>
    </location>
</feature>
<dbReference type="Proteomes" id="UP000824469">
    <property type="component" value="Unassembled WGS sequence"/>
</dbReference>
<proteinExistence type="predicted"/>
<evidence type="ECO:0000313" key="3">
    <source>
        <dbReference type="Proteomes" id="UP000824469"/>
    </source>
</evidence>
<reference evidence="2 3" key="1">
    <citation type="journal article" date="2021" name="Nat. Plants">
        <title>The Taxus genome provides insights into paclitaxel biosynthesis.</title>
        <authorList>
            <person name="Xiong X."/>
            <person name="Gou J."/>
            <person name="Liao Q."/>
            <person name="Li Y."/>
            <person name="Zhou Q."/>
            <person name="Bi G."/>
            <person name="Li C."/>
            <person name="Du R."/>
            <person name="Wang X."/>
            <person name="Sun T."/>
            <person name="Guo L."/>
            <person name="Liang H."/>
            <person name="Lu P."/>
            <person name="Wu Y."/>
            <person name="Zhang Z."/>
            <person name="Ro D.K."/>
            <person name="Shang Y."/>
            <person name="Huang S."/>
            <person name="Yan J."/>
        </authorList>
    </citation>
    <scope>NUCLEOTIDE SEQUENCE [LARGE SCALE GENOMIC DNA]</scope>
    <source>
        <strain evidence="2">Ta-2019</strain>
    </source>
</reference>
<sequence length="52" mass="5853">AIGAVVVSVNYRLAPEHRLPAAYDDSIEVLQWLRSSRPQSDPWLNAYADLNN</sequence>
<dbReference type="AlphaFoldDB" id="A0AA38GUW8"/>
<dbReference type="InterPro" id="IPR013094">
    <property type="entry name" value="AB_hydrolase_3"/>
</dbReference>
<feature type="non-terminal residue" evidence="2">
    <location>
        <position position="1"/>
    </location>
</feature>
<dbReference type="PANTHER" id="PTHR23024:SF113">
    <property type="entry name" value="CARBOXYLESTERASE 8-RELATED"/>
    <property type="match status" value="1"/>
</dbReference>
<dbReference type="SUPFAM" id="SSF53474">
    <property type="entry name" value="alpha/beta-Hydrolases"/>
    <property type="match status" value="1"/>
</dbReference>
<evidence type="ECO:0000313" key="2">
    <source>
        <dbReference type="EMBL" id="KAH9329423.1"/>
    </source>
</evidence>
<evidence type="ECO:0000259" key="1">
    <source>
        <dbReference type="Pfam" id="PF07859"/>
    </source>
</evidence>
<dbReference type="Gene3D" id="3.40.50.1820">
    <property type="entry name" value="alpha/beta hydrolase"/>
    <property type="match status" value="1"/>
</dbReference>
<dbReference type="EMBL" id="JAHRHJ020000001">
    <property type="protein sequence ID" value="KAH9329423.1"/>
    <property type="molecule type" value="Genomic_DNA"/>
</dbReference>
<dbReference type="InterPro" id="IPR029058">
    <property type="entry name" value="AB_hydrolase_fold"/>
</dbReference>
<accession>A0AA38GUW8</accession>
<dbReference type="InterPro" id="IPR050466">
    <property type="entry name" value="Carboxylest/Gibb_receptor"/>
</dbReference>